<keyword evidence="1" id="KW-0812">Transmembrane</keyword>
<feature type="transmembrane region" description="Helical" evidence="1">
    <location>
        <begin position="239"/>
        <end position="259"/>
    </location>
</feature>
<evidence type="ECO:0000313" key="3">
    <source>
        <dbReference type="Proteomes" id="UP000502508"/>
    </source>
</evidence>
<dbReference type="Proteomes" id="UP000502508">
    <property type="component" value="Chromosome"/>
</dbReference>
<keyword evidence="1" id="KW-1133">Transmembrane helix</keyword>
<keyword evidence="3" id="KW-1185">Reference proteome</keyword>
<organism evidence="2 3">
    <name type="scientific">Phytohabitans flavus</name>
    <dbReference type="NCBI Taxonomy" id="1076124"/>
    <lineage>
        <taxon>Bacteria</taxon>
        <taxon>Bacillati</taxon>
        <taxon>Actinomycetota</taxon>
        <taxon>Actinomycetes</taxon>
        <taxon>Micromonosporales</taxon>
        <taxon>Micromonosporaceae</taxon>
    </lineage>
</organism>
<dbReference type="EMBL" id="AP022870">
    <property type="protein sequence ID" value="BCB77255.1"/>
    <property type="molecule type" value="Genomic_DNA"/>
</dbReference>
<evidence type="ECO:0000256" key="1">
    <source>
        <dbReference type="SAM" id="Phobius"/>
    </source>
</evidence>
<gene>
    <name evidence="2" type="ORF">Pflav_036650</name>
</gene>
<feature type="transmembrane region" description="Helical" evidence="1">
    <location>
        <begin position="69"/>
        <end position="93"/>
    </location>
</feature>
<accession>A0A6F8XTU8</accession>
<reference evidence="2 3" key="2">
    <citation type="submission" date="2020-03" db="EMBL/GenBank/DDBJ databases">
        <authorList>
            <person name="Ichikawa N."/>
            <person name="Kimura A."/>
            <person name="Kitahashi Y."/>
            <person name="Uohara A."/>
        </authorList>
    </citation>
    <scope>NUCLEOTIDE SEQUENCE [LARGE SCALE GENOMIC DNA]</scope>
    <source>
        <strain evidence="2 3">NBRC 107702</strain>
    </source>
</reference>
<feature type="transmembrane region" description="Helical" evidence="1">
    <location>
        <begin position="42"/>
        <end position="63"/>
    </location>
</feature>
<sequence length="264" mass="27670">MTATATATPAIPTPHAATATRPSIGRLTLVELRKMTDTRAGFWLLAVTALAYAAVVVVTLIFADPPDLTFYGIFQATMLPAGVLLPVIGILAVTGEWTQRGALTTYTLVPERERVAAAKVLAGFALAAASVAAGLIFAAVGNAFGMTFFDGDGSWHMTAGALGSAVLFQLINMTMGVAFGMLLMNSALAIVLYFLLPTVWSVLTGMIDAIRSASDWLDLSVTSQPLVDNTMAGDGWAKLAASVGLWLVVPLIAGLVRLLRREVS</sequence>
<evidence type="ECO:0000313" key="2">
    <source>
        <dbReference type="EMBL" id="BCB77255.1"/>
    </source>
</evidence>
<dbReference type="AlphaFoldDB" id="A0A6F8XTU8"/>
<keyword evidence="1" id="KW-0472">Membrane</keyword>
<reference evidence="2 3" key="1">
    <citation type="submission" date="2020-03" db="EMBL/GenBank/DDBJ databases">
        <title>Whole genome shotgun sequence of Phytohabitans flavus NBRC 107702.</title>
        <authorList>
            <person name="Komaki H."/>
            <person name="Tamura T."/>
        </authorList>
    </citation>
    <scope>NUCLEOTIDE SEQUENCE [LARGE SCALE GENOMIC DNA]</scope>
    <source>
        <strain evidence="2 3">NBRC 107702</strain>
    </source>
</reference>
<name>A0A6F8XTU8_9ACTN</name>
<dbReference type="KEGG" id="pfla:Pflav_036650"/>
<feature type="transmembrane region" description="Helical" evidence="1">
    <location>
        <begin position="120"/>
        <end position="141"/>
    </location>
</feature>
<dbReference type="RefSeq" id="WP_173037095.1">
    <property type="nucleotide sequence ID" value="NZ_AP022870.1"/>
</dbReference>
<proteinExistence type="predicted"/>
<protein>
    <submittedName>
        <fullName evidence="2">Uncharacterized protein</fullName>
    </submittedName>
</protein>